<feature type="compositionally biased region" description="Polar residues" evidence="3">
    <location>
        <begin position="108"/>
        <end position="120"/>
    </location>
</feature>
<dbReference type="PANTHER" id="PTHR14167:SF116">
    <property type="entry name" value="CAP, ISOFORM AC"/>
    <property type="match status" value="1"/>
</dbReference>
<dbReference type="PROSITE" id="PS50002">
    <property type="entry name" value="SH3"/>
    <property type="match status" value="1"/>
</dbReference>
<dbReference type="PANTHER" id="PTHR14167">
    <property type="entry name" value="SH3 DOMAIN-CONTAINING"/>
    <property type="match status" value="1"/>
</dbReference>
<accession>A0A9P5PVI2</accession>
<dbReference type="AlphaFoldDB" id="A0A9P5PVI2"/>
<protein>
    <submittedName>
        <fullName evidence="5">SH3 domain-containing protein</fullName>
    </submittedName>
</protein>
<keyword evidence="1 2" id="KW-0728">SH3 domain</keyword>
<name>A0A9P5PVI2_9AGAR</name>
<dbReference type="OrthoDB" id="5983572at2759"/>
<dbReference type="InterPro" id="IPR050384">
    <property type="entry name" value="Endophilin_SH3RF"/>
</dbReference>
<dbReference type="GO" id="GO:0005737">
    <property type="term" value="C:cytoplasm"/>
    <property type="evidence" value="ECO:0007669"/>
    <property type="project" value="TreeGrafter"/>
</dbReference>
<dbReference type="SUPFAM" id="SSF50044">
    <property type="entry name" value="SH3-domain"/>
    <property type="match status" value="1"/>
</dbReference>
<dbReference type="SMART" id="SM00326">
    <property type="entry name" value="SH3"/>
    <property type="match status" value="1"/>
</dbReference>
<evidence type="ECO:0000256" key="1">
    <source>
        <dbReference type="ARBA" id="ARBA00022443"/>
    </source>
</evidence>
<evidence type="ECO:0000256" key="3">
    <source>
        <dbReference type="SAM" id="MobiDB-lite"/>
    </source>
</evidence>
<organism evidence="5 6">
    <name type="scientific">Rhodocollybia butyracea</name>
    <dbReference type="NCBI Taxonomy" id="206335"/>
    <lineage>
        <taxon>Eukaryota</taxon>
        <taxon>Fungi</taxon>
        <taxon>Dikarya</taxon>
        <taxon>Basidiomycota</taxon>
        <taxon>Agaricomycotina</taxon>
        <taxon>Agaricomycetes</taxon>
        <taxon>Agaricomycetidae</taxon>
        <taxon>Agaricales</taxon>
        <taxon>Marasmiineae</taxon>
        <taxon>Omphalotaceae</taxon>
        <taxon>Rhodocollybia</taxon>
    </lineage>
</organism>
<sequence length="223" mass="24395">MSVVLGAQGIDNNLFTHVGSRDGVATAWIVLSIVDILWIIVLSSDHNSPVLHVFAEEARIRLSSDTSLLPNGYEKARVRSSAPESKEILRTNILSHPSSSDDTARPSDGSTLNKSESDPSSPIARHPTSSAIPDDYQSTINAPTTRSSNAPSSNFSYAQKALALYDYAASPEQYDSEEGELSFFKGDILEVSRTFEKKWWPARNPRTGQIGVVPSNYLKMIPK</sequence>
<feature type="domain" description="SH3" evidence="4">
    <location>
        <begin position="156"/>
        <end position="223"/>
    </location>
</feature>
<gene>
    <name evidence="5" type="ORF">BDP27DRAFT_1420381</name>
</gene>
<dbReference type="InterPro" id="IPR001452">
    <property type="entry name" value="SH3_domain"/>
</dbReference>
<feature type="region of interest" description="Disordered" evidence="3">
    <location>
        <begin position="90"/>
        <end position="153"/>
    </location>
</feature>
<keyword evidence="6" id="KW-1185">Reference proteome</keyword>
<dbReference type="Gene3D" id="2.30.30.40">
    <property type="entry name" value="SH3 Domains"/>
    <property type="match status" value="1"/>
</dbReference>
<evidence type="ECO:0000313" key="6">
    <source>
        <dbReference type="Proteomes" id="UP000772434"/>
    </source>
</evidence>
<evidence type="ECO:0000313" key="5">
    <source>
        <dbReference type="EMBL" id="KAF9070166.1"/>
    </source>
</evidence>
<feature type="compositionally biased region" description="Polar residues" evidence="3">
    <location>
        <begin position="127"/>
        <end position="153"/>
    </location>
</feature>
<dbReference type="Pfam" id="PF00018">
    <property type="entry name" value="SH3_1"/>
    <property type="match status" value="1"/>
</dbReference>
<comment type="caution">
    <text evidence="5">The sequence shown here is derived from an EMBL/GenBank/DDBJ whole genome shotgun (WGS) entry which is preliminary data.</text>
</comment>
<proteinExistence type="predicted"/>
<dbReference type="Proteomes" id="UP000772434">
    <property type="component" value="Unassembled WGS sequence"/>
</dbReference>
<evidence type="ECO:0000259" key="4">
    <source>
        <dbReference type="PROSITE" id="PS50002"/>
    </source>
</evidence>
<dbReference type="EMBL" id="JADNRY010000044">
    <property type="protein sequence ID" value="KAF9070166.1"/>
    <property type="molecule type" value="Genomic_DNA"/>
</dbReference>
<reference evidence="5" key="1">
    <citation type="submission" date="2020-11" db="EMBL/GenBank/DDBJ databases">
        <authorList>
            <consortium name="DOE Joint Genome Institute"/>
            <person name="Ahrendt S."/>
            <person name="Riley R."/>
            <person name="Andreopoulos W."/>
            <person name="Labutti K."/>
            <person name="Pangilinan J."/>
            <person name="Ruiz-Duenas F.J."/>
            <person name="Barrasa J.M."/>
            <person name="Sanchez-Garcia M."/>
            <person name="Camarero S."/>
            <person name="Miyauchi S."/>
            <person name="Serrano A."/>
            <person name="Linde D."/>
            <person name="Babiker R."/>
            <person name="Drula E."/>
            <person name="Ayuso-Fernandez I."/>
            <person name="Pacheco R."/>
            <person name="Padilla G."/>
            <person name="Ferreira P."/>
            <person name="Barriuso J."/>
            <person name="Kellner H."/>
            <person name="Castanera R."/>
            <person name="Alfaro M."/>
            <person name="Ramirez L."/>
            <person name="Pisabarro A.G."/>
            <person name="Kuo A."/>
            <person name="Tritt A."/>
            <person name="Lipzen A."/>
            <person name="He G."/>
            <person name="Yan M."/>
            <person name="Ng V."/>
            <person name="Cullen D."/>
            <person name="Martin F."/>
            <person name="Rosso M.-N."/>
            <person name="Henrissat B."/>
            <person name="Hibbett D."/>
            <person name="Martinez A.T."/>
            <person name="Grigoriev I.V."/>
        </authorList>
    </citation>
    <scope>NUCLEOTIDE SEQUENCE</scope>
    <source>
        <strain evidence="5">AH 40177</strain>
    </source>
</reference>
<evidence type="ECO:0000256" key="2">
    <source>
        <dbReference type="PROSITE-ProRule" id="PRU00192"/>
    </source>
</evidence>
<feature type="compositionally biased region" description="Polar residues" evidence="3">
    <location>
        <begin position="92"/>
        <end position="101"/>
    </location>
</feature>
<dbReference type="PRINTS" id="PR00452">
    <property type="entry name" value="SH3DOMAIN"/>
</dbReference>
<dbReference type="InterPro" id="IPR036028">
    <property type="entry name" value="SH3-like_dom_sf"/>
</dbReference>